<dbReference type="GO" id="GO:0015421">
    <property type="term" value="F:ABC-type oligopeptide transporter activity"/>
    <property type="evidence" value="ECO:0007669"/>
    <property type="project" value="TreeGrafter"/>
</dbReference>
<evidence type="ECO:0000256" key="5">
    <source>
        <dbReference type="ARBA" id="ARBA00022840"/>
    </source>
</evidence>
<keyword evidence="12" id="KW-1185">Reference proteome</keyword>
<dbReference type="GO" id="GO:0005524">
    <property type="term" value="F:ATP binding"/>
    <property type="evidence" value="ECO:0007669"/>
    <property type="project" value="UniProtKB-KW"/>
</dbReference>
<dbReference type="FunFam" id="3.40.50.300:FF:000287">
    <property type="entry name" value="Multidrug ABC transporter ATP-binding protein"/>
    <property type="match status" value="1"/>
</dbReference>
<sequence length="580" mass="63660">MALRLLQYARPHLRAALGGLLCMLVVSGTELVLPLIFGQGIVREVLSVHSSMTRITQLVLLIVGLMLVRGLFRYGRGYLLGYTAQRLVADLRRAVHQKLQELSLDFHQRHRTGELVSRITFDAAQIQAGVGRAIGDLAGQLLTLAGVLFFLIYLNARMALVSLIILALAGWAIDLYGRRIRRASRRVQERMAGIAAALQEMLGAIRVVKAFTLQRSLQGRFDQENEAGFEAQMKSVQLEATVTPVVELVTAVGVAAILWVGGWEILHGRMDAGGFMSFVGYLALVLGPVGGISHTSAQLQQAAAAAQRVFELLDEPDRVAEPPVPRRLPRCKGRVSFEDVWFAYEPGQWVLRGIDLKVEPGQRVALVGPSGAGKSTLVNLIPRFYDVARGTVRVDGIDVRELSIEDLRRAIGLVPQETVLFGVSVLENLAYGRSGATREEIEAAARAANAHDFIMELPQGYETRVGERGATLSGGQRQRIAIARALLRDPRLLILDEATSSLDAPSERLVQEALERLMRDRTSFVVAHRLSTVVAADRILVVDGGRVVEEGTHAELMNRRGLYRSLFEAQSREGVQTLGR</sequence>
<dbReference type="PANTHER" id="PTHR43394:SF1">
    <property type="entry name" value="ATP-BINDING CASSETTE SUB-FAMILY B MEMBER 10, MITOCHONDRIAL"/>
    <property type="match status" value="1"/>
</dbReference>
<dbReference type="AlphaFoldDB" id="A0A0K2SP24"/>
<dbReference type="SMART" id="SM00382">
    <property type="entry name" value="AAA"/>
    <property type="match status" value="1"/>
</dbReference>
<dbReference type="PATRIC" id="fig|1555112.3.peg.3106"/>
<gene>
    <name evidence="11" type="ORF">LIP_3059</name>
</gene>
<keyword evidence="5 11" id="KW-0067">ATP-binding</keyword>
<dbReference type="InterPro" id="IPR039421">
    <property type="entry name" value="Type_1_exporter"/>
</dbReference>
<feature type="domain" description="ABC transporter" evidence="9">
    <location>
        <begin position="335"/>
        <end position="569"/>
    </location>
</feature>
<feature type="domain" description="ABC transmembrane type-1" evidence="10">
    <location>
        <begin position="17"/>
        <end position="301"/>
    </location>
</feature>
<dbReference type="InterPro" id="IPR003439">
    <property type="entry name" value="ABC_transporter-like_ATP-bd"/>
</dbReference>
<evidence type="ECO:0000256" key="8">
    <source>
        <dbReference type="SAM" id="Phobius"/>
    </source>
</evidence>
<evidence type="ECO:0000259" key="9">
    <source>
        <dbReference type="PROSITE" id="PS50893"/>
    </source>
</evidence>
<keyword evidence="6 8" id="KW-1133">Transmembrane helix</keyword>
<keyword evidence="4" id="KW-0547">Nucleotide-binding</keyword>
<dbReference type="InterPro" id="IPR017871">
    <property type="entry name" value="ABC_transporter-like_CS"/>
</dbReference>
<feature type="transmembrane region" description="Helical" evidence="8">
    <location>
        <begin position="133"/>
        <end position="153"/>
    </location>
</feature>
<evidence type="ECO:0000256" key="1">
    <source>
        <dbReference type="ARBA" id="ARBA00004651"/>
    </source>
</evidence>
<feature type="transmembrane region" description="Helical" evidence="8">
    <location>
        <begin position="242"/>
        <end position="260"/>
    </location>
</feature>
<feature type="transmembrane region" description="Helical" evidence="8">
    <location>
        <begin position="159"/>
        <end position="177"/>
    </location>
</feature>
<keyword evidence="2" id="KW-0813">Transport</keyword>
<dbReference type="GO" id="GO:0016887">
    <property type="term" value="F:ATP hydrolysis activity"/>
    <property type="evidence" value="ECO:0007669"/>
    <property type="project" value="InterPro"/>
</dbReference>
<dbReference type="EMBL" id="AP014924">
    <property type="protein sequence ID" value="BAS28888.1"/>
    <property type="molecule type" value="Genomic_DNA"/>
</dbReference>
<protein>
    <submittedName>
        <fullName evidence="11">ABC transporter ATP-binding protein</fullName>
    </submittedName>
</protein>
<dbReference type="InterPro" id="IPR003593">
    <property type="entry name" value="AAA+_ATPase"/>
</dbReference>
<dbReference type="Proteomes" id="UP000065807">
    <property type="component" value="Chromosome"/>
</dbReference>
<reference evidence="12" key="1">
    <citation type="submission" date="2015-07" db="EMBL/GenBank/DDBJ databases">
        <title>Complete genome sequence and phylogenetic analysis of Limnochorda pilosa.</title>
        <authorList>
            <person name="Watanabe M."/>
            <person name="Kojima H."/>
            <person name="Fukui M."/>
        </authorList>
    </citation>
    <scope>NUCLEOTIDE SEQUENCE [LARGE SCALE GENOMIC DNA]</scope>
    <source>
        <strain evidence="12">HC45</strain>
    </source>
</reference>
<dbReference type="PROSITE" id="PS50893">
    <property type="entry name" value="ABC_TRANSPORTER_2"/>
    <property type="match status" value="1"/>
</dbReference>
<dbReference type="Gene3D" id="1.20.1560.10">
    <property type="entry name" value="ABC transporter type 1, transmembrane domain"/>
    <property type="match status" value="1"/>
</dbReference>
<evidence type="ECO:0000313" key="11">
    <source>
        <dbReference type="EMBL" id="BAS28888.1"/>
    </source>
</evidence>
<dbReference type="CDD" id="cd18552">
    <property type="entry name" value="ABC_6TM_MsbA_like"/>
    <property type="match status" value="1"/>
</dbReference>
<dbReference type="GO" id="GO:0005886">
    <property type="term" value="C:plasma membrane"/>
    <property type="evidence" value="ECO:0007669"/>
    <property type="project" value="UniProtKB-SubCell"/>
</dbReference>
<evidence type="ECO:0000256" key="6">
    <source>
        <dbReference type="ARBA" id="ARBA00022989"/>
    </source>
</evidence>
<dbReference type="Pfam" id="PF00664">
    <property type="entry name" value="ABC_membrane"/>
    <property type="match status" value="1"/>
</dbReference>
<evidence type="ECO:0000256" key="3">
    <source>
        <dbReference type="ARBA" id="ARBA00022692"/>
    </source>
</evidence>
<proteinExistence type="predicted"/>
<evidence type="ECO:0000256" key="4">
    <source>
        <dbReference type="ARBA" id="ARBA00022741"/>
    </source>
</evidence>
<dbReference type="InterPro" id="IPR027417">
    <property type="entry name" value="P-loop_NTPase"/>
</dbReference>
<dbReference type="InterPro" id="IPR011527">
    <property type="entry name" value="ABC1_TM_dom"/>
</dbReference>
<dbReference type="STRING" id="1555112.LIP_3059"/>
<dbReference type="PROSITE" id="PS50929">
    <property type="entry name" value="ABC_TM1F"/>
    <property type="match status" value="1"/>
</dbReference>
<feature type="transmembrane region" description="Helical" evidence="8">
    <location>
        <begin position="20"/>
        <end position="42"/>
    </location>
</feature>
<keyword evidence="7 8" id="KW-0472">Membrane</keyword>
<organism evidence="11 12">
    <name type="scientific">Limnochorda pilosa</name>
    <dbReference type="NCBI Taxonomy" id="1555112"/>
    <lineage>
        <taxon>Bacteria</taxon>
        <taxon>Bacillati</taxon>
        <taxon>Bacillota</taxon>
        <taxon>Limnochordia</taxon>
        <taxon>Limnochordales</taxon>
        <taxon>Limnochordaceae</taxon>
        <taxon>Limnochorda</taxon>
    </lineage>
</organism>
<dbReference type="Gene3D" id="3.40.50.300">
    <property type="entry name" value="P-loop containing nucleotide triphosphate hydrolases"/>
    <property type="match status" value="1"/>
</dbReference>
<feature type="transmembrane region" description="Helical" evidence="8">
    <location>
        <begin position="272"/>
        <end position="292"/>
    </location>
</feature>
<dbReference type="Pfam" id="PF00005">
    <property type="entry name" value="ABC_tran"/>
    <property type="match status" value="1"/>
</dbReference>
<accession>A0A0K2SP24</accession>
<dbReference type="SUPFAM" id="SSF90123">
    <property type="entry name" value="ABC transporter transmembrane region"/>
    <property type="match status" value="1"/>
</dbReference>
<dbReference type="InterPro" id="IPR036640">
    <property type="entry name" value="ABC1_TM_sf"/>
</dbReference>
<dbReference type="SUPFAM" id="SSF52540">
    <property type="entry name" value="P-loop containing nucleoside triphosphate hydrolases"/>
    <property type="match status" value="1"/>
</dbReference>
<reference evidence="12" key="2">
    <citation type="journal article" date="2016" name="Int. J. Syst. Evol. Microbiol.">
        <title>Complete genome sequence and cell structure of Limnochorda pilosa, a Gram-negative spore-former within the phylum Firmicutes.</title>
        <authorList>
            <person name="Watanabe M."/>
            <person name="Kojima H."/>
            <person name="Fukui M."/>
        </authorList>
    </citation>
    <scope>NUCLEOTIDE SEQUENCE [LARGE SCALE GENOMIC DNA]</scope>
    <source>
        <strain evidence="12">HC45</strain>
    </source>
</reference>
<evidence type="ECO:0000259" key="10">
    <source>
        <dbReference type="PROSITE" id="PS50929"/>
    </source>
</evidence>
<dbReference type="KEGG" id="lpil:LIP_3059"/>
<evidence type="ECO:0000256" key="2">
    <source>
        <dbReference type="ARBA" id="ARBA00022448"/>
    </source>
</evidence>
<dbReference type="PANTHER" id="PTHR43394">
    <property type="entry name" value="ATP-DEPENDENT PERMEASE MDL1, MITOCHONDRIAL"/>
    <property type="match status" value="1"/>
</dbReference>
<name>A0A0K2SP24_LIMPI</name>
<dbReference type="PROSITE" id="PS00211">
    <property type="entry name" value="ABC_TRANSPORTER_1"/>
    <property type="match status" value="1"/>
</dbReference>
<evidence type="ECO:0000256" key="7">
    <source>
        <dbReference type="ARBA" id="ARBA00023136"/>
    </source>
</evidence>
<comment type="subcellular location">
    <subcellularLocation>
        <location evidence="1">Cell membrane</location>
        <topology evidence="1">Multi-pass membrane protein</topology>
    </subcellularLocation>
</comment>
<feature type="transmembrane region" description="Helical" evidence="8">
    <location>
        <begin position="54"/>
        <end position="72"/>
    </location>
</feature>
<evidence type="ECO:0000313" key="12">
    <source>
        <dbReference type="Proteomes" id="UP000065807"/>
    </source>
</evidence>
<keyword evidence="3 8" id="KW-0812">Transmembrane</keyword>